<accession>A0A5C3MZH5</accession>
<evidence type="ECO:0000256" key="1">
    <source>
        <dbReference type="SAM" id="MobiDB-lite"/>
    </source>
</evidence>
<dbReference type="Proteomes" id="UP000305948">
    <property type="component" value="Unassembled WGS sequence"/>
</dbReference>
<organism evidence="2 3">
    <name type="scientific">Heliocybe sulcata</name>
    <dbReference type="NCBI Taxonomy" id="5364"/>
    <lineage>
        <taxon>Eukaryota</taxon>
        <taxon>Fungi</taxon>
        <taxon>Dikarya</taxon>
        <taxon>Basidiomycota</taxon>
        <taxon>Agaricomycotina</taxon>
        <taxon>Agaricomycetes</taxon>
        <taxon>Gloeophyllales</taxon>
        <taxon>Gloeophyllaceae</taxon>
        <taxon>Heliocybe</taxon>
    </lineage>
</organism>
<feature type="region of interest" description="Disordered" evidence="1">
    <location>
        <begin position="125"/>
        <end position="148"/>
    </location>
</feature>
<sequence>MIKCVLIARRRCTCACRVYKGMVLRKDACPMKLLGSFSRSIPLIELTLLHLRRMVVRSAFFNGVRHARQDTIPIAKYRTPRTAVIPPSTQTPAPDASDGIETSSGVVVLDSFVYHYPSASNDQVFDGRSSQLRDTGYGQPDVGQDGRSGSAFGIVISPTPHHCSLILD</sequence>
<gene>
    <name evidence="2" type="ORF">OE88DRAFT_171792</name>
</gene>
<evidence type="ECO:0000313" key="3">
    <source>
        <dbReference type="Proteomes" id="UP000305948"/>
    </source>
</evidence>
<dbReference type="AlphaFoldDB" id="A0A5C3MZH5"/>
<keyword evidence="3" id="KW-1185">Reference proteome</keyword>
<protein>
    <submittedName>
        <fullName evidence="2">Uncharacterized protein</fullName>
    </submittedName>
</protein>
<name>A0A5C3MZH5_9AGAM</name>
<proteinExistence type="predicted"/>
<dbReference type="EMBL" id="ML213512">
    <property type="protein sequence ID" value="TFK50734.1"/>
    <property type="molecule type" value="Genomic_DNA"/>
</dbReference>
<evidence type="ECO:0000313" key="2">
    <source>
        <dbReference type="EMBL" id="TFK50734.1"/>
    </source>
</evidence>
<reference evidence="2 3" key="1">
    <citation type="journal article" date="2019" name="Nat. Ecol. Evol.">
        <title>Megaphylogeny resolves global patterns of mushroom evolution.</title>
        <authorList>
            <person name="Varga T."/>
            <person name="Krizsan K."/>
            <person name="Foldi C."/>
            <person name="Dima B."/>
            <person name="Sanchez-Garcia M."/>
            <person name="Sanchez-Ramirez S."/>
            <person name="Szollosi G.J."/>
            <person name="Szarkandi J.G."/>
            <person name="Papp V."/>
            <person name="Albert L."/>
            <person name="Andreopoulos W."/>
            <person name="Angelini C."/>
            <person name="Antonin V."/>
            <person name="Barry K.W."/>
            <person name="Bougher N.L."/>
            <person name="Buchanan P."/>
            <person name="Buyck B."/>
            <person name="Bense V."/>
            <person name="Catcheside P."/>
            <person name="Chovatia M."/>
            <person name="Cooper J."/>
            <person name="Damon W."/>
            <person name="Desjardin D."/>
            <person name="Finy P."/>
            <person name="Geml J."/>
            <person name="Haridas S."/>
            <person name="Hughes K."/>
            <person name="Justo A."/>
            <person name="Karasinski D."/>
            <person name="Kautmanova I."/>
            <person name="Kiss B."/>
            <person name="Kocsube S."/>
            <person name="Kotiranta H."/>
            <person name="LaButti K.M."/>
            <person name="Lechner B.E."/>
            <person name="Liimatainen K."/>
            <person name="Lipzen A."/>
            <person name="Lukacs Z."/>
            <person name="Mihaltcheva S."/>
            <person name="Morgado L.N."/>
            <person name="Niskanen T."/>
            <person name="Noordeloos M.E."/>
            <person name="Ohm R.A."/>
            <person name="Ortiz-Santana B."/>
            <person name="Ovrebo C."/>
            <person name="Racz N."/>
            <person name="Riley R."/>
            <person name="Savchenko A."/>
            <person name="Shiryaev A."/>
            <person name="Soop K."/>
            <person name="Spirin V."/>
            <person name="Szebenyi C."/>
            <person name="Tomsovsky M."/>
            <person name="Tulloss R.E."/>
            <person name="Uehling J."/>
            <person name="Grigoriev I.V."/>
            <person name="Vagvolgyi C."/>
            <person name="Papp T."/>
            <person name="Martin F.M."/>
            <person name="Miettinen O."/>
            <person name="Hibbett D.S."/>
            <person name="Nagy L.G."/>
        </authorList>
    </citation>
    <scope>NUCLEOTIDE SEQUENCE [LARGE SCALE GENOMIC DNA]</scope>
    <source>
        <strain evidence="2 3">OMC1185</strain>
    </source>
</reference>